<keyword evidence="1" id="KW-0677">Repeat</keyword>
<feature type="region of interest" description="Disordered" evidence="4">
    <location>
        <begin position="694"/>
        <end position="753"/>
    </location>
</feature>
<evidence type="ECO:0000256" key="2">
    <source>
        <dbReference type="ARBA" id="ARBA00023043"/>
    </source>
</evidence>
<evidence type="ECO:0000313" key="6">
    <source>
        <dbReference type="RefSeq" id="XP_006812030.1"/>
    </source>
</evidence>
<dbReference type="PROSITE" id="PS50088">
    <property type="entry name" value="ANK_REPEAT"/>
    <property type="match status" value="2"/>
</dbReference>
<dbReference type="InterPro" id="IPR036770">
    <property type="entry name" value="Ankyrin_rpt-contain_sf"/>
</dbReference>
<evidence type="ECO:0000313" key="5">
    <source>
        <dbReference type="Proteomes" id="UP000694865"/>
    </source>
</evidence>
<dbReference type="Gene3D" id="1.25.40.20">
    <property type="entry name" value="Ankyrin repeat-containing domain"/>
    <property type="match status" value="1"/>
</dbReference>
<feature type="repeat" description="ANK" evidence="3">
    <location>
        <begin position="57"/>
        <end position="89"/>
    </location>
</feature>
<feature type="compositionally biased region" description="Polar residues" evidence="4">
    <location>
        <begin position="694"/>
        <end position="738"/>
    </location>
</feature>
<dbReference type="GeneID" id="102800566"/>
<feature type="compositionally biased region" description="Acidic residues" evidence="4">
    <location>
        <begin position="561"/>
        <end position="571"/>
    </location>
</feature>
<sequence length="863" mass="97268">MIKHVSTIYKQSKKQCSTKDDMDLYDTKLHEAVRYGDTNLVLKCLKDGDNPNDIGLYQWSGLHEAANNGDLEILQMLLDYKGDPNAQDELHGCTAVHYAAQEGYVDCLTALIDAGGQYDVKNDDGLNCLDVAVGKCKQILDKQRVRKLMRLSPKDARKEIIQETENYNRSRVIQGKEETNTKIEHQTSKKAWEEIEVISSMVLPAPKIEDRNDETVSEKSEEINKEADLTDEVRSEHRLACLDSINPEIVQDILEPNAGVLLLSFEYNSKTQIFKIRVWQLEDILLPPVEASMISRIYVKSYLLPDKKRETKRRTEEVKVEEAERSKQTIVTVKKKRKDSHKAIFQPSKFKFTRPLDYKKINKDVIESRTIHLSVCVKQKFSNRSFTIANCQISMSAAVKKLKREKFKLTSCINPTIPSNLHLYSSDLIIVNQGLYSNITASDPNLRKKSLQSLAVDEDDAQRASSEGNLREVRCHSAESIPSIVIEMPKDERLIPEFEGVSVIADERKDKKHPELTVIDVPGLYVSDDELEKITIQSNHENMLFSTDVCNVAEKCPELVPSDDDLDEEEVMGSRRGRVSPKPGYVVGVRNQVVQVQVHSGTSSGSSNTNDAATADNNVSPHSVEFKSNGTPSMLIHHINESSPKKTPPMRKTRTDQTAIANTKTGLQFSGTNTPELVAYKTISPYGKKIKDYPTSQEFSQSDSTSYSLNHPGTCMKQNPTQKKNFTKLSYVSPNDQNDSVHSHETQNTQLPDMEKKAGCQILNLPENDEILDPNLKDKLTTPEFKLQMFQRTANEPHPALPGYPVRVDTMDESDPFFVPRTPLKSPAISQSLPKELTNADDDSTNENTLESPTITKLKQSWI</sequence>
<proteinExistence type="predicted"/>
<keyword evidence="5" id="KW-1185">Reference proteome</keyword>
<dbReference type="RefSeq" id="XP_006812030.1">
    <property type="nucleotide sequence ID" value="XM_006811967.1"/>
</dbReference>
<dbReference type="Gene3D" id="2.60.40.150">
    <property type="entry name" value="C2 domain"/>
    <property type="match status" value="1"/>
</dbReference>
<protein>
    <submittedName>
        <fullName evidence="6">Uncharacterized protein LOC102800566</fullName>
    </submittedName>
</protein>
<dbReference type="PROSITE" id="PS50297">
    <property type="entry name" value="ANK_REP_REGION"/>
    <property type="match status" value="2"/>
</dbReference>
<dbReference type="InterPro" id="IPR035892">
    <property type="entry name" value="C2_domain_sf"/>
</dbReference>
<dbReference type="PANTHER" id="PTHR24201:SF15">
    <property type="entry name" value="ANKYRIN REPEAT DOMAIN-CONTAINING PROTEIN 66"/>
    <property type="match status" value="1"/>
</dbReference>
<reference evidence="6" key="1">
    <citation type="submission" date="2025-08" db="UniProtKB">
        <authorList>
            <consortium name="RefSeq"/>
        </authorList>
    </citation>
    <scope>IDENTIFICATION</scope>
    <source>
        <tissue evidence="6">Testes</tissue>
    </source>
</reference>
<dbReference type="SMART" id="SM00248">
    <property type="entry name" value="ANK"/>
    <property type="match status" value="3"/>
</dbReference>
<dbReference type="Proteomes" id="UP000694865">
    <property type="component" value="Unplaced"/>
</dbReference>
<feature type="region of interest" description="Disordered" evidence="4">
    <location>
        <begin position="823"/>
        <end position="863"/>
    </location>
</feature>
<evidence type="ECO:0000256" key="4">
    <source>
        <dbReference type="SAM" id="MobiDB-lite"/>
    </source>
</evidence>
<name>A0ABM0LW89_SACKO</name>
<dbReference type="Pfam" id="PF12796">
    <property type="entry name" value="Ank_2"/>
    <property type="match status" value="1"/>
</dbReference>
<organism evidence="5 6">
    <name type="scientific">Saccoglossus kowalevskii</name>
    <name type="common">Acorn worm</name>
    <dbReference type="NCBI Taxonomy" id="10224"/>
    <lineage>
        <taxon>Eukaryota</taxon>
        <taxon>Metazoa</taxon>
        <taxon>Hemichordata</taxon>
        <taxon>Enteropneusta</taxon>
        <taxon>Harrimaniidae</taxon>
        <taxon>Saccoglossus</taxon>
    </lineage>
</organism>
<feature type="repeat" description="ANK" evidence="3">
    <location>
        <begin position="91"/>
        <end position="123"/>
    </location>
</feature>
<evidence type="ECO:0000256" key="3">
    <source>
        <dbReference type="PROSITE-ProRule" id="PRU00023"/>
    </source>
</evidence>
<evidence type="ECO:0000256" key="1">
    <source>
        <dbReference type="ARBA" id="ARBA00022737"/>
    </source>
</evidence>
<accession>A0ABM0LW89</accession>
<feature type="region of interest" description="Disordered" evidence="4">
    <location>
        <begin position="561"/>
        <end position="584"/>
    </location>
</feature>
<dbReference type="InterPro" id="IPR050776">
    <property type="entry name" value="Ank_Repeat/CDKN_Inhibitor"/>
</dbReference>
<keyword evidence="2 3" id="KW-0040">ANK repeat</keyword>
<dbReference type="PANTHER" id="PTHR24201">
    <property type="entry name" value="ANK_REP_REGION DOMAIN-CONTAINING PROTEIN"/>
    <property type="match status" value="1"/>
</dbReference>
<dbReference type="InterPro" id="IPR002110">
    <property type="entry name" value="Ankyrin_rpt"/>
</dbReference>
<gene>
    <name evidence="6" type="primary">LOC102800566</name>
</gene>
<dbReference type="SUPFAM" id="SSF48403">
    <property type="entry name" value="Ankyrin repeat"/>
    <property type="match status" value="1"/>
</dbReference>
<feature type="compositionally biased region" description="Polar residues" evidence="4">
    <location>
        <begin position="846"/>
        <end position="863"/>
    </location>
</feature>